<name>A0A804HLT7_MUSAM</name>
<dbReference type="PANTHER" id="PTHR48047:SF19">
    <property type="entry name" value="GLYCOSYLTRANSFERASE"/>
    <property type="match status" value="1"/>
</dbReference>
<dbReference type="EnsemblPlants" id="Ma00_t00070.1">
    <property type="protein sequence ID" value="Ma00_p00070.1"/>
    <property type="gene ID" value="Ma00_g00070"/>
</dbReference>
<comment type="similarity">
    <text evidence="1 3">Belongs to the UDP-glycosyltransferase family.</text>
</comment>
<dbReference type="PANTHER" id="PTHR48047">
    <property type="entry name" value="GLYCOSYLTRANSFERASE"/>
    <property type="match status" value="1"/>
</dbReference>
<keyword evidence="6" id="KW-1185">Reference proteome</keyword>
<dbReference type="OMA" id="HFFWNSS"/>
<sequence length="444" mass="47766">MGSVEAPPAPLRVFFIPFFATGHMIPLVDIARLFAARGVDSTVLVTPANAALIQATVDAAADSGLPIRTLIYPFPSSESGLPPGVENISALPPSESYKIDVATPFVRPAHDRLLRLHRPDAVVADVHFPWTTFVARDLGVPRFTFQALGLFPVCMMNSLFTNLPHLAVAGDDVPFLVPNLPHPIHMSGSLGVVVNSFVEMESAYAEYYYKTCNMRSWFVGPVALAAAGQGSSLATRGGDDPIAAANRARCLLWLDAKEPKSAAGHPFLWVVRDGSDEWMPEGFERRVEGRGLVVRGWAPQVAILAHAAVGGFVTHCGWNSVLEGVSAGLPMVTWPLSTEQFMNEKLVVGVLRVGVRAAEGPGSTLEEERAVVGAAELARAVGWVMDSGEEAERMRRRAREYGETARAAVKEGGSSHKGLSDLIEEIRAWHSNKDVACDAATLKD</sequence>
<dbReference type="InParanoid" id="A0A804HLT7"/>
<dbReference type="Pfam" id="PF00201">
    <property type="entry name" value="UDPGT"/>
    <property type="match status" value="1"/>
</dbReference>
<evidence type="ECO:0000256" key="1">
    <source>
        <dbReference type="ARBA" id="ARBA00009995"/>
    </source>
</evidence>
<dbReference type="GO" id="GO:0035251">
    <property type="term" value="F:UDP-glucosyltransferase activity"/>
    <property type="evidence" value="ECO:0000318"/>
    <property type="project" value="GO_Central"/>
</dbReference>
<dbReference type="Proteomes" id="UP000012960">
    <property type="component" value="Unplaced"/>
</dbReference>
<dbReference type="InterPro" id="IPR035595">
    <property type="entry name" value="UDP_glycos_trans_CS"/>
</dbReference>
<organism evidence="5 6">
    <name type="scientific">Musa acuminata subsp. malaccensis</name>
    <name type="common">Wild banana</name>
    <name type="synonym">Musa malaccensis</name>
    <dbReference type="NCBI Taxonomy" id="214687"/>
    <lineage>
        <taxon>Eukaryota</taxon>
        <taxon>Viridiplantae</taxon>
        <taxon>Streptophyta</taxon>
        <taxon>Embryophyta</taxon>
        <taxon>Tracheophyta</taxon>
        <taxon>Spermatophyta</taxon>
        <taxon>Magnoliopsida</taxon>
        <taxon>Liliopsida</taxon>
        <taxon>Zingiberales</taxon>
        <taxon>Musaceae</taxon>
        <taxon>Musa</taxon>
    </lineage>
</organism>
<evidence type="ECO:0000256" key="4">
    <source>
        <dbReference type="RuleBase" id="RU362057"/>
    </source>
</evidence>
<dbReference type="Gramene" id="Ma00_t00070.1">
    <property type="protein sequence ID" value="Ma00_p00070.1"/>
    <property type="gene ID" value="Ma00_g00070"/>
</dbReference>
<dbReference type="InterPro" id="IPR002213">
    <property type="entry name" value="UDP_glucos_trans"/>
</dbReference>
<dbReference type="AlphaFoldDB" id="A0A804HLT7"/>
<dbReference type="EC" id="2.4.1.-" evidence="4"/>
<evidence type="ECO:0000256" key="3">
    <source>
        <dbReference type="RuleBase" id="RU003718"/>
    </source>
</evidence>
<protein>
    <recommendedName>
        <fullName evidence="4">Glycosyltransferase</fullName>
        <ecNumber evidence="4">2.4.1.-</ecNumber>
    </recommendedName>
</protein>
<accession>A0A804HLT7</accession>
<evidence type="ECO:0000313" key="6">
    <source>
        <dbReference type="Proteomes" id="UP000012960"/>
    </source>
</evidence>
<evidence type="ECO:0000256" key="2">
    <source>
        <dbReference type="ARBA" id="ARBA00022679"/>
    </source>
</evidence>
<keyword evidence="3" id="KW-0328">Glycosyltransferase</keyword>
<reference evidence="5" key="1">
    <citation type="submission" date="2021-05" db="UniProtKB">
        <authorList>
            <consortium name="EnsemblPlants"/>
        </authorList>
    </citation>
    <scope>IDENTIFICATION</scope>
    <source>
        <strain evidence="5">subsp. malaccensis</strain>
    </source>
</reference>
<dbReference type="CDD" id="cd03784">
    <property type="entry name" value="GT1_Gtf-like"/>
    <property type="match status" value="1"/>
</dbReference>
<keyword evidence="2 3" id="KW-0808">Transferase</keyword>
<evidence type="ECO:0000313" key="5">
    <source>
        <dbReference type="EnsemblPlants" id="Ma00_p00070.1"/>
    </source>
</evidence>
<dbReference type="FunFam" id="3.40.50.2000:FF:000431">
    <property type="entry name" value="UDP-glycosyltransferase 90A1"/>
    <property type="match status" value="1"/>
</dbReference>
<dbReference type="Gene3D" id="3.40.50.2000">
    <property type="entry name" value="Glycogen Phosphorylase B"/>
    <property type="match status" value="2"/>
</dbReference>
<proteinExistence type="inferred from homology"/>
<dbReference type="SUPFAM" id="SSF53756">
    <property type="entry name" value="UDP-Glycosyltransferase/glycogen phosphorylase"/>
    <property type="match status" value="1"/>
</dbReference>
<dbReference type="PROSITE" id="PS00375">
    <property type="entry name" value="UDPGT"/>
    <property type="match status" value="1"/>
</dbReference>